<feature type="compositionally biased region" description="Basic and acidic residues" evidence="10">
    <location>
        <begin position="81"/>
        <end position="92"/>
    </location>
</feature>
<feature type="compositionally biased region" description="Basic and acidic residues" evidence="10">
    <location>
        <begin position="62"/>
        <end position="73"/>
    </location>
</feature>
<dbReference type="PANTHER" id="PTHR12570:SF65">
    <property type="entry name" value="MAGNESIUM TRANSPORTER NIPA9-RELATED"/>
    <property type="match status" value="1"/>
</dbReference>
<feature type="transmembrane region" description="Helical" evidence="9">
    <location>
        <begin position="266"/>
        <end position="287"/>
    </location>
</feature>
<protein>
    <recommendedName>
        <fullName evidence="9">Probable magnesium transporter</fullName>
    </recommendedName>
</protein>
<evidence type="ECO:0000313" key="12">
    <source>
        <dbReference type="Proteomes" id="UP001140206"/>
    </source>
</evidence>
<dbReference type="InterPro" id="IPR008521">
    <property type="entry name" value="Mg_trans_NIPA"/>
</dbReference>
<keyword evidence="12" id="KW-1185">Reference proteome</keyword>
<evidence type="ECO:0000256" key="9">
    <source>
        <dbReference type="RuleBase" id="RU363078"/>
    </source>
</evidence>
<evidence type="ECO:0000256" key="1">
    <source>
        <dbReference type="ARBA" id="ARBA00004141"/>
    </source>
</evidence>
<dbReference type="EMBL" id="JAMFTS010000002">
    <property type="protein sequence ID" value="KAJ4787391.1"/>
    <property type="molecule type" value="Genomic_DNA"/>
</dbReference>
<proteinExistence type="inferred from homology"/>
<dbReference type="Proteomes" id="UP001140206">
    <property type="component" value="Chromosome 2"/>
</dbReference>
<keyword evidence="7 9" id="KW-0472">Membrane</keyword>
<keyword evidence="9" id="KW-0813">Transport</keyword>
<dbReference type="GO" id="GO:0005769">
    <property type="term" value="C:early endosome"/>
    <property type="evidence" value="ECO:0007669"/>
    <property type="project" value="UniProtKB-SubCell"/>
</dbReference>
<evidence type="ECO:0000256" key="3">
    <source>
        <dbReference type="ARBA" id="ARBA00011738"/>
    </source>
</evidence>
<dbReference type="GO" id="GO:0015095">
    <property type="term" value="F:magnesium ion transmembrane transporter activity"/>
    <property type="evidence" value="ECO:0007669"/>
    <property type="project" value="UniProtKB-UniRule"/>
</dbReference>
<feature type="transmembrane region" description="Helical" evidence="9">
    <location>
        <begin position="226"/>
        <end position="245"/>
    </location>
</feature>
<evidence type="ECO:0000256" key="7">
    <source>
        <dbReference type="ARBA" id="ARBA00023136"/>
    </source>
</evidence>
<evidence type="ECO:0000256" key="8">
    <source>
        <dbReference type="ARBA" id="ARBA00025284"/>
    </source>
</evidence>
<evidence type="ECO:0000256" key="2">
    <source>
        <dbReference type="ARBA" id="ARBA00007001"/>
    </source>
</evidence>
<keyword evidence="9" id="KW-0460">Magnesium</keyword>
<reference evidence="11" key="1">
    <citation type="submission" date="2022-08" db="EMBL/GenBank/DDBJ databases">
        <authorList>
            <person name="Marques A."/>
        </authorList>
    </citation>
    <scope>NUCLEOTIDE SEQUENCE</scope>
    <source>
        <strain evidence="11">RhyPub2mFocal</strain>
        <tissue evidence="11">Leaves</tissue>
    </source>
</reference>
<comment type="caution">
    <text evidence="11">The sequence shown here is derived from an EMBL/GenBank/DDBJ whole genome shotgun (WGS) entry which is preliminary data.</text>
</comment>
<dbReference type="GO" id="GO:0005886">
    <property type="term" value="C:plasma membrane"/>
    <property type="evidence" value="ECO:0007669"/>
    <property type="project" value="UniProtKB-SubCell"/>
</dbReference>
<feature type="transmembrane region" description="Helical" evidence="9">
    <location>
        <begin position="168"/>
        <end position="188"/>
    </location>
</feature>
<keyword evidence="6 9" id="KW-1133">Transmembrane helix</keyword>
<feature type="compositionally biased region" description="Basic and acidic residues" evidence="10">
    <location>
        <begin position="20"/>
        <end position="29"/>
    </location>
</feature>
<keyword evidence="5 9" id="KW-0967">Endosome</keyword>
<dbReference type="PANTHER" id="PTHR12570">
    <property type="match status" value="1"/>
</dbReference>
<organism evidence="11 12">
    <name type="scientific">Rhynchospora pubera</name>
    <dbReference type="NCBI Taxonomy" id="906938"/>
    <lineage>
        <taxon>Eukaryota</taxon>
        <taxon>Viridiplantae</taxon>
        <taxon>Streptophyta</taxon>
        <taxon>Embryophyta</taxon>
        <taxon>Tracheophyta</taxon>
        <taxon>Spermatophyta</taxon>
        <taxon>Magnoliopsida</taxon>
        <taxon>Liliopsida</taxon>
        <taxon>Poales</taxon>
        <taxon>Cyperaceae</taxon>
        <taxon>Cyperoideae</taxon>
        <taxon>Rhynchosporeae</taxon>
        <taxon>Rhynchospora</taxon>
    </lineage>
</organism>
<dbReference type="FunFam" id="1.10.3730.20:FF:000006">
    <property type="entry name" value="Probable magnesium transporter"/>
    <property type="match status" value="1"/>
</dbReference>
<dbReference type="SUPFAM" id="SSF103481">
    <property type="entry name" value="Multidrug resistance efflux transporter EmrE"/>
    <property type="match status" value="1"/>
</dbReference>
<comment type="similarity">
    <text evidence="2 9">Belongs to the NIPA (TC 2.A.7) family.</text>
</comment>
<feature type="compositionally biased region" description="Low complexity" evidence="10">
    <location>
        <begin position="30"/>
        <end position="39"/>
    </location>
</feature>
<evidence type="ECO:0000256" key="5">
    <source>
        <dbReference type="ARBA" id="ARBA00022753"/>
    </source>
</evidence>
<dbReference type="InterPro" id="IPR037185">
    <property type="entry name" value="EmrE-like"/>
</dbReference>
<evidence type="ECO:0000313" key="11">
    <source>
        <dbReference type="EMBL" id="KAJ4787391.1"/>
    </source>
</evidence>
<evidence type="ECO:0000256" key="6">
    <source>
        <dbReference type="ARBA" id="ARBA00022989"/>
    </source>
</evidence>
<gene>
    <name evidence="11" type="ORF">LUZ62_038637</name>
</gene>
<evidence type="ECO:0000256" key="10">
    <source>
        <dbReference type="SAM" id="MobiDB-lite"/>
    </source>
</evidence>
<feature type="transmembrane region" description="Helical" evidence="9">
    <location>
        <begin position="142"/>
        <end position="162"/>
    </location>
</feature>
<comment type="subcellular location">
    <subcellularLocation>
        <location evidence="9">Cell membrane</location>
        <topology evidence="9">Multi-pass membrane protein</topology>
    </subcellularLocation>
    <subcellularLocation>
        <location evidence="9">Early endosome</location>
    </subcellularLocation>
    <subcellularLocation>
        <location evidence="1">Membrane</location>
        <topology evidence="1">Multi-pass membrane protein</topology>
    </subcellularLocation>
</comment>
<feature type="transmembrane region" description="Helical" evidence="9">
    <location>
        <begin position="325"/>
        <end position="347"/>
    </location>
</feature>
<sequence length="438" mass="48013">MPRVYESIDNTFASLCEIESHGERKKSEAGEGVVGVQGASNGDKGSIERKRCKQACSRNRPANREKQKKERETSISVAYEKSTERKRERKRESREMWEAICMTLMATSGNNIGKVLQKKGTLVLPPLSFKLKVIRAYVFNKMWITGFLMDMSGAGLMLMALSQAPVSVIQPVAGCGLAILSVFSHFYLKEVLNELDWVGITLAGVGTIGVGVGGEEQNITEISLMKIPWLVISIVLLFALLNTWLHMYKKQRHEHEQTNSDVTEEIILGLESGILFGISSVISKMGFVLSDKSFLMVPLAIGISVICSAGGFVYQTRGLKHGRAIVVSTCTSVASIITGVVVGMIALGEKMPSGRIGRLFLMTGWFLIIFGVILLVSSAKIISLLPRSMRKKMRSNIEMSHNIRRTGSIRAKDATSPSTIVNASTLHQLLSSATKEKA</sequence>
<feature type="transmembrane region" description="Helical" evidence="9">
    <location>
        <begin position="293"/>
        <end position="313"/>
    </location>
</feature>
<comment type="subunit">
    <text evidence="3 9">Homodimer.</text>
</comment>
<keyword evidence="4 9" id="KW-0812">Transmembrane</keyword>
<keyword evidence="9" id="KW-0406">Ion transport</keyword>
<feature type="transmembrane region" description="Helical" evidence="9">
    <location>
        <begin position="359"/>
        <end position="385"/>
    </location>
</feature>
<name>A0AAV8F9Q4_9POAL</name>
<dbReference type="Gene3D" id="1.10.3730.20">
    <property type="match status" value="1"/>
</dbReference>
<dbReference type="AlphaFoldDB" id="A0AAV8F9Q4"/>
<feature type="region of interest" description="Disordered" evidence="10">
    <location>
        <begin position="20"/>
        <end position="92"/>
    </location>
</feature>
<keyword evidence="9" id="KW-1003">Cell membrane</keyword>
<comment type="function">
    <text evidence="8 9">Acts as a Mg(2+) transporter. Can also transport other divalent cations such as Fe(2+), Sr(2+), Ba(2+), Mn(2+) and Co(2+) but to a much less extent than Mg(2+).</text>
</comment>
<evidence type="ECO:0000256" key="4">
    <source>
        <dbReference type="ARBA" id="ARBA00022692"/>
    </source>
</evidence>
<feature type="transmembrane region" description="Helical" evidence="9">
    <location>
        <begin position="195"/>
        <end position="214"/>
    </location>
</feature>
<accession>A0AAV8F9Q4</accession>